<name>A0ABW2KY42_9PROT</name>
<dbReference type="RefSeq" id="WP_377360522.1">
    <property type="nucleotide sequence ID" value="NZ_JBHTCM010000025.1"/>
</dbReference>
<evidence type="ECO:0000313" key="2">
    <source>
        <dbReference type="Proteomes" id="UP001596456"/>
    </source>
</evidence>
<reference evidence="2" key="1">
    <citation type="journal article" date="2019" name="Int. J. Syst. Evol. Microbiol.">
        <title>The Global Catalogue of Microorganisms (GCM) 10K type strain sequencing project: providing services to taxonomists for standard genome sequencing and annotation.</title>
        <authorList>
            <consortium name="The Broad Institute Genomics Platform"/>
            <consortium name="The Broad Institute Genome Sequencing Center for Infectious Disease"/>
            <person name="Wu L."/>
            <person name="Ma J."/>
        </authorList>
    </citation>
    <scope>NUCLEOTIDE SEQUENCE [LARGE SCALE GENOMIC DNA]</scope>
    <source>
        <strain evidence="2">CGMCC 1.16275</strain>
    </source>
</reference>
<accession>A0ABW2KY42</accession>
<proteinExistence type="predicted"/>
<dbReference type="Proteomes" id="UP001596456">
    <property type="component" value="Unassembled WGS sequence"/>
</dbReference>
<organism evidence="1 2">
    <name type="scientific">Rhodocista pekingensis</name>
    <dbReference type="NCBI Taxonomy" id="201185"/>
    <lineage>
        <taxon>Bacteria</taxon>
        <taxon>Pseudomonadati</taxon>
        <taxon>Pseudomonadota</taxon>
        <taxon>Alphaproteobacteria</taxon>
        <taxon>Rhodospirillales</taxon>
        <taxon>Azospirillaceae</taxon>
        <taxon>Rhodocista</taxon>
    </lineage>
</organism>
<protein>
    <submittedName>
        <fullName evidence="1">Uncharacterized protein</fullName>
    </submittedName>
</protein>
<gene>
    <name evidence="1" type="ORF">ACFQPS_17590</name>
</gene>
<keyword evidence="2" id="KW-1185">Reference proteome</keyword>
<comment type="caution">
    <text evidence="1">The sequence shown here is derived from an EMBL/GenBank/DDBJ whole genome shotgun (WGS) entry which is preliminary data.</text>
</comment>
<evidence type="ECO:0000313" key="1">
    <source>
        <dbReference type="EMBL" id="MFC7334983.1"/>
    </source>
</evidence>
<dbReference type="EMBL" id="JBHTCM010000025">
    <property type="protein sequence ID" value="MFC7334983.1"/>
    <property type="molecule type" value="Genomic_DNA"/>
</dbReference>
<sequence>MSMLIRGADGRLYAIEADSAVTVEETAATAAEPVLLVGQSGGEGDYFGGAIVCEA</sequence>